<dbReference type="EMBL" id="AP023343">
    <property type="protein sequence ID" value="BCI84900.1"/>
    <property type="molecule type" value="Genomic_DNA"/>
</dbReference>
<keyword evidence="2" id="KW-1185">Reference proteome</keyword>
<reference evidence="1 2" key="1">
    <citation type="submission" date="2020-07" db="EMBL/GenBank/DDBJ databases">
        <title>Mycobacterium kansasii (former subtype) with zoonotic potential isolated from diseased indoor pet cat, Japan.</title>
        <authorList>
            <person name="Fukano H."/>
            <person name="Terazono T."/>
            <person name="Hoshino Y."/>
        </authorList>
    </citation>
    <scope>NUCLEOTIDE SEQUENCE [LARGE SCALE GENOMIC DNA]</scope>
    <source>
        <strain evidence="1 2">Kuro-I</strain>
    </source>
</reference>
<protein>
    <submittedName>
        <fullName evidence="1">Uncharacterized protein</fullName>
    </submittedName>
</protein>
<dbReference type="AlphaFoldDB" id="A0A7G1I1G4"/>
<evidence type="ECO:0000313" key="2">
    <source>
        <dbReference type="Proteomes" id="UP000516380"/>
    </source>
</evidence>
<sequence length="69" mass="7521">MNFLLSLTEQFTDTGEPAGISGVVEYRTAAFSPAVIETVIEQLEMLLTLVTAHPQRPLSSITELDLASR</sequence>
<dbReference type="Gene3D" id="3.30.559.30">
    <property type="entry name" value="Nonribosomal peptide synthetase, condensation domain"/>
    <property type="match status" value="1"/>
</dbReference>
<gene>
    <name evidence="1" type="ORF">NIIDMKKI_01060</name>
</gene>
<name>A0A7G1I1G4_MYCKA</name>
<evidence type="ECO:0000313" key="1">
    <source>
        <dbReference type="EMBL" id="BCI84900.1"/>
    </source>
</evidence>
<dbReference type="Proteomes" id="UP000516380">
    <property type="component" value="Chromosome"/>
</dbReference>
<organism evidence="1 2">
    <name type="scientific">Mycobacterium kansasii</name>
    <dbReference type="NCBI Taxonomy" id="1768"/>
    <lineage>
        <taxon>Bacteria</taxon>
        <taxon>Bacillati</taxon>
        <taxon>Actinomycetota</taxon>
        <taxon>Actinomycetes</taxon>
        <taxon>Mycobacteriales</taxon>
        <taxon>Mycobacteriaceae</taxon>
        <taxon>Mycobacterium</taxon>
    </lineage>
</organism>
<proteinExistence type="predicted"/>
<accession>A0A7G1I1G4</accession>